<keyword evidence="1" id="KW-1133">Transmembrane helix</keyword>
<dbReference type="Proteomes" id="UP000230159">
    <property type="component" value="Unassembled WGS sequence"/>
</dbReference>
<feature type="transmembrane region" description="Helical" evidence="1">
    <location>
        <begin position="88"/>
        <end position="121"/>
    </location>
</feature>
<sequence length="331" mass="38454">TGWIIQKILLIALFFRLFYLALKFFPVPKRHYANYWAALFYSLNPFVYERFLAGHWPHLLAYAFLPVFFSYLLTFFREFSYKNLIRALFLVLLIGIFSLHFLVMAVLIMAAGFLFKLLVLGRAYLKTRDQAAGREWLRAVKYALVFGGLFIIFSSYWLVPYFINKNESPLNVFDTTNQLAFKTAGETGAETIGNVLTLYGFWEEKQPWANYFIWPKDNPVLWSVALGLLTVIILIGLCYALKNRRKQALCFLAVGTVAFILSCGLGQGPFKGFNAWLFDNIGFWRGFRDTQKFSGMIALVYAYFGGLGFWAIGERIYRKWPKFYQPAVWFM</sequence>
<reference evidence="2 3" key="1">
    <citation type="submission" date="2017-09" db="EMBL/GenBank/DDBJ databases">
        <title>Depth-based differentiation of microbial function through sediment-hosted aquifers and enrichment of novel symbionts in the deep terrestrial subsurface.</title>
        <authorList>
            <person name="Probst A.J."/>
            <person name="Ladd B."/>
            <person name="Jarett J.K."/>
            <person name="Geller-Mcgrath D.E."/>
            <person name="Sieber C.M."/>
            <person name="Emerson J.B."/>
            <person name="Anantharaman K."/>
            <person name="Thomas B.C."/>
            <person name="Malmstrom R."/>
            <person name="Stieglmeier M."/>
            <person name="Klingl A."/>
            <person name="Woyke T."/>
            <person name="Ryan C.M."/>
            <person name="Banfield J.F."/>
        </authorList>
    </citation>
    <scope>NUCLEOTIDE SEQUENCE [LARGE SCALE GENOMIC DNA]</scope>
    <source>
        <strain evidence="2">CG22_combo_CG10-13_8_21_14_all_39_9</strain>
    </source>
</reference>
<feature type="transmembrane region" description="Helical" evidence="1">
    <location>
        <begin position="142"/>
        <end position="163"/>
    </location>
</feature>
<feature type="transmembrane region" description="Helical" evidence="1">
    <location>
        <begin position="220"/>
        <end position="241"/>
    </location>
</feature>
<evidence type="ECO:0008006" key="4">
    <source>
        <dbReference type="Google" id="ProtNLM"/>
    </source>
</evidence>
<gene>
    <name evidence="2" type="ORF">COW86_02115</name>
</gene>
<feature type="non-terminal residue" evidence="2">
    <location>
        <position position="331"/>
    </location>
</feature>
<feature type="transmembrane region" description="Helical" evidence="1">
    <location>
        <begin position="7"/>
        <end position="25"/>
    </location>
</feature>
<dbReference type="AlphaFoldDB" id="A0A2H0D286"/>
<feature type="transmembrane region" description="Helical" evidence="1">
    <location>
        <begin position="293"/>
        <end position="312"/>
    </location>
</feature>
<accession>A0A2H0D286</accession>
<evidence type="ECO:0000313" key="3">
    <source>
        <dbReference type="Proteomes" id="UP000230159"/>
    </source>
</evidence>
<evidence type="ECO:0000256" key="1">
    <source>
        <dbReference type="SAM" id="Phobius"/>
    </source>
</evidence>
<keyword evidence="1" id="KW-0812">Transmembrane</keyword>
<keyword evidence="1" id="KW-0472">Membrane</keyword>
<proteinExistence type="predicted"/>
<dbReference type="InterPro" id="IPR046671">
    <property type="entry name" value="DUF6541"/>
</dbReference>
<evidence type="ECO:0000313" key="2">
    <source>
        <dbReference type="EMBL" id="PIP75730.1"/>
    </source>
</evidence>
<dbReference type="EMBL" id="PCTN01000093">
    <property type="protein sequence ID" value="PIP75730.1"/>
    <property type="molecule type" value="Genomic_DNA"/>
</dbReference>
<dbReference type="Pfam" id="PF20176">
    <property type="entry name" value="DUF6541"/>
    <property type="match status" value="1"/>
</dbReference>
<protein>
    <recommendedName>
        <fullName evidence="4">Glycosyltransferase RgtA/B/C/D-like domain-containing protein</fullName>
    </recommendedName>
</protein>
<organism evidence="2 3">
    <name type="scientific">Candidatus Kuenenbacteria bacterium CG22_combo_CG10-13_8_21_14_all_39_9</name>
    <dbReference type="NCBI Taxonomy" id="1974621"/>
    <lineage>
        <taxon>Bacteria</taxon>
        <taxon>Candidatus Kueneniibacteriota</taxon>
    </lineage>
</organism>
<feature type="non-terminal residue" evidence="2">
    <location>
        <position position="1"/>
    </location>
</feature>
<feature type="transmembrane region" description="Helical" evidence="1">
    <location>
        <begin position="59"/>
        <end position="76"/>
    </location>
</feature>
<feature type="transmembrane region" description="Helical" evidence="1">
    <location>
        <begin position="248"/>
        <end position="270"/>
    </location>
</feature>
<name>A0A2H0D286_9BACT</name>
<comment type="caution">
    <text evidence="2">The sequence shown here is derived from an EMBL/GenBank/DDBJ whole genome shotgun (WGS) entry which is preliminary data.</text>
</comment>